<keyword evidence="1" id="KW-0808">Transferase</keyword>
<dbReference type="AlphaFoldDB" id="A0A1W1ZPM0"/>
<protein>
    <submittedName>
        <fullName evidence="1">Glycosyltransferase involved in cell wall bisynthesis</fullName>
    </submittedName>
</protein>
<reference evidence="1 2" key="1">
    <citation type="submission" date="2017-04" db="EMBL/GenBank/DDBJ databases">
        <authorList>
            <person name="Afonso C.L."/>
            <person name="Miller P.J."/>
            <person name="Scott M.A."/>
            <person name="Spackman E."/>
            <person name="Goraichik I."/>
            <person name="Dimitrov K.M."/>
            <person name="Suarez D.L."/>
            <person name="Swayne D.E."/>
        </authorList>
    </citation>
    <scope>NUCLEOTIDE SEQUENCE [LARGE SCALE GENOMIC DNA]</scope>
    <source>
        <strain evidence="1 2">DSM 3385</strain>
    </source>
</reference>
<dbReference type="GO" id="GO:0016740">
    <property type="term" value="F:transferase activity"/>
    <property type="evidence" value="ECO:0007669"/>
    <property type="project" value="UniProtKB-KW"/>
</dbReference>
<sequence>MEKVHGIWITWERQSRNRGIAAALAWPLVEIECGENRLQRYLKSLIRTLEVLFRERPAVVVVQNPSIVLASVSIWLSRILGFKIVIDAHNSGIYPAEGQVPLLMRISRWLQKKAHLTVVTNRALLDVVHGNRGRGFVLQDPVPLPPCFYSQRFKKKSVNGKINVLYICTFSCDEPYREVFEAAAKIDSNIIIQVTGRHGGNIPLDDKPANLQFLGFVPDEIYWERLSSADVIMDLTFRKNCLLCGAYEAVAVEKPLVLSDTAALKAYFDRGCVYVKPCADDIARGIIQAVQNRTRLHHEMKQQKQILRFDWAARQALFKRKLRALSHGMD</sequence>
<dbReference type="OrthoDB" id="5418395at2"/>
<gene>
    <name evidence="1" type="ORF">SAMN02746065_10374</name>
</gene>
<evidence type="ECO:0000313" key="2">
    <source>
        <dbReference type="Proteomes" id="UP000192418"/>
    </source>
</evidence>
<dbReference type="Gene3D" id="3.40.50.2000">
    <property type="entry name" value="Glycogen Phosphorylase B"/>
    <property type="match status" value="2"/>
</dbReference>
<evidence type="ECO:0000313" key="1">
    <source>
        <dbReference type="EMBL" id="SMC50162.1"/>
    </source>
</evidence>
<dbReference type="Proteomes" id="UP000192418">
    <property type="component" value="Unassembled WGS sequence"/>
</dbReference>
<name>A0A1W1ZPM0_9BACT</name>
<keyword evidence="2" id="KW-1185">Reference proteome</keyword>
<proteinExistence type="predicted"/>
<organism evidence="1 2">
    <name type="scientific">Desulfocicer vacuolatum DSM 3385</name>
    <dbReference type="NCBI Taxonomy" id="1121400"/>
    <lineage>
        <taxon>Bacteria</taxon>
        <taxon>Pseudomonadati</taxon>
        <taxon>Thermodesulfobacteriota</taxon>
        <taxon>Desulfobacteria</taxon>
        <taxon>Desulfobacterales</taxon>
        <taxon>Desulfobacteraceae</taxon>
        <taxon>Desulfocicer</taxon>
    </lineage>
</organism>
<dbReference type="EMBL" id="FWXY01000003">
    <property type="protein sequence ID" value="SMC50162.1"/>
    <property type="molecule type" value="Genomic_DNA"/>
</dbReference>
<dbReference type="STRING" id="1121400.SAMN02746065_10374"/>
<accession>A0A1W1ZPM0</accession>
<dbReference type="SUPFAM" id="SSF53756">
    <property type="entry name" value="UDP-Glycosyltransferase/glycogen phosphorylase"/>
    <property type="match status" value="1"/>
</dbReference>